<feature type="coiled-coil region" evidence="1">
    <location>
        <begin position="132"/>
        <end position="212"/>
    </location>
</feature>
<feature type="transmembrane region" description="Helical" evidence="3">
    <location>
        <begin position="62"/>
        <end position="86"/>
    </location>
</feature>
<keyword evidence="1" id="KW-0175">Coiled coil</keyword>
<protein>
    <recommendedName>
        <fullName evidence="6">SPOR domain-containing protein</fullName>
    </recommendedName>
</protein>
<dbReference type="Gene3D" id="1.20.5.930">
    <property type="entry name" value="Bicelle-embedded integrin alpha(iib) transmembrane segment"/>
    <property type="match status" value="1"/>
</dbReference>
<accession>A0AAE7BIH2</accession>
<name>A0AAE7BIH2_9BACT</name>
<evidence type="ECO:0000256" key="1">
    <source>
        <dbReference type="SAM" id="Coils"/>
    </source>
</evidence>
<dbReference type="EMBL" id="CP053835">
    <property type="protein sequence ID" value="QKF78497.1"/>
    <property type="molecule type" value="Genomic_DNA"/>
</dbReference>
<evidence type="ECO:0000256" key="2">
    <source>
        <dbReference type="SAM" id="MobiDB-lite"/>
    </source>
</evidence>
<keyword evidence="3" id="KW-0812">Transmembrane</keyword>
<reference evidence="4 5" key="1">
    <citation type="submission" date="2020-05" db="EMBL/GenBank/DDBJ databases">
        <title>Complete genome sequencing of Campylobacter and Arcobacter type strains.</title>
        <authorList>
            <person name="Miller W.G."/>
            <person name="Yee E."/>
        </authorList>
    </citation>
    <scope>NUCLEOTIDE SEQUENCE [LARGE SCALE GENOMIC DNA]</scope>
    <source>
        <strain evidence="4 5">LMG 25694</strain>
    </source>
</reference>
<evidence type="ECO:0008006" key="6">
    <source>
        <dbReference type="Google" id="ProtNLM"/>
    </source>
</evidence>
<sequence>MPEDNKVIENDSSETTSNDSSFDTNESQINIPLNDEESPNNNIKEIQEEFIKKEKKNPLKKILLGVIILLILLIIVGAILYFMGFFKPKEKEIQQNNNTSVSEQMPKEEEYKFDFKDINSKKLNEQLSYLTNKNLNQEKTEEQEKIENEKKLIEEQKKKEEEALKIQEEALLKEKDALEKKKIELENEKAELEALKQEALKVKEELLIKQNQNTDEIPKSQEQIDNPNIEFKTEENKSISSNTETTNEDVFLKFINVAKIKGVLYKKYLDKVSSINPNIILCRDDKNRIELYYGPFKSESERKDLLDKLIDNNFEQAYELEFTKEEFDRRCNY</sequence>
<gene>
    <name evidence="4" type="ORF">ADFLV_2514</name>
</gene>
<dbReference type="RefSeq" id="WP_129011658.1">
    <property type="nucleotide sequence ID" value="NZ_CP053835.1"/>
</dbReference>
<dbReference type="Proteomes" id="UP000503313">
    <property type="component" value="Chromosome"/>
</dbReference>
<keyword evidence="5" id="KW-1185">Reference proteome</keyword>
<keyword evidence="3" id="KW-0472">Membrane</keyword>
<dbReference type="AlphaFoldDB" id="A0AAE7BIH2"/>
<dbReference type="KEGG" id="adz:ADFLV_2514"/>
<evidence type="ECO:0000313" key="4">
    <source>
        <dbReference type="EMBL" id="QKF78497.1"/>
    </source>
</evidence>
<feature type="compositionally biased region" description="Low complexity" evidence="2">
    <location>
        <begin position="13"/>
        <end position="27"/>
    </location>
</feature>
<evidence type="ECO:0000256" key="3">
    <source>
        <dbReference type="SAM" id="Phobius"/>
    </source>
</evidence>
<feature type="region of interest" description="Disordered" evidence="2">
    <location>
        <begin position="1"/>
        <end position="40"/>
    </location>
</feature>
<keyword evidence="3" id="KW-1133">Transmembrane helix</keyword>
<evidence type="ECO:0000313" key="5">
    <source>
        <dbReference type="Proteomes" id="UP000503313"/>
    </source>
</evidence>
<organism evidence="4 5">
    <name type="scientific">Arcobacter defluvii</name>
    <dbReference type="NCBI Taxonomy" id="873191"/>
    <lineage>
        <taxon>Bacteria</taxon>
        <taxon>Pseudomonadati</taxon>
        <taxon>Campylobacterota</taxon>
        <taxon>Epsilonproteobacteria</taxon>
        <taxon>Campylobacterales</taxon>
        <taxon>Arcobacteraceae</taxon>
        <taxon>Arcobacter</taxon>
    </lineage>
</organism>
<proteinExistence type="predicted"/>